<dbReference type="PATRIC" id="fig|1348973.3.peg.647"/>
<evidence type="ECO:0000259" key="1">
    <source>
        <dbReference type="Pfam" id="PF06056"/>
    </source>
</evidence>
<evidence type="ECO:0000313" key="3">
    <source>
        <dbReference type="Proteomes" id="UP000027936"/>
    </source>
</evidence>
<sequence>MTDTQRTQIKELRLAGYGYKKIAQALCLSVDTVKSYCRKNNLAGVMAGTPSSSVDGKSFCKQCGKELLQKPNQKTLLFCNSECRQIWWNAHPEMVNKKAIYYYQCPHCGKAFTAYGNAHRKYCSHSCYIADRFGGECHE</sequence>
<feature type="domain" description="Terminase ATPase subunit N-terminal" evidence="1">
    <location>
        <begin position="6"/>
        <end position="41"/>
    </location>
</feature>
<dbReference type="OrthoDB" id="9792035at2"/>
<dbReference type="Proteomes" id="UP000027936">
    <property type="component" value="Unassembled WGS sequence"/>
</dbReference>
<comment type="caution">
    <text evidence="2">The sequence shown here is derived from an EMBL/GenBank/DDBJ whole genome shotgun (WGS) entry which is preliminary data.</text>
</comment>
<accession>A0A072NR09</accession>
<reference evidence="2 3" key="1">
    <citation type="submission" date="2014-04" db="EMBL/GenBank/DDBJ databases">
        <title>Draft genome sequence of Bacillus azotoformans MEV2011, a (co-) denitrifying strain unable to grow in the presence of oxygen.</title>
        <authorList>
            <person name="Nielsen M."/>
            <person name="Schreiber L."/>
            <person name="Finster K."/>
            <person name="Schramm A."/>
        </authorList>
    </citation>
    <scope>NUCLEOTIDE SEQUENCE [LARGE SCALE GENOMIC DNA]</scope>
    <source>
        <strain evidence="2 3">MEV2011</strain>
    </source>
</reference>
<gene>
    <name evidence="2" type="ORF">M670_00678</name>
</gene>
<protein>
    <submittedName>
        <fullName evidence="2">Putative ATPase subunit of terminase (GpP-like)</fullName>
    </submittedName>
</protein>
<proteinExistence type="predicted"/>
<evidence type="ECO:0000313" key="2">
    <source>
        <dbReference type="EMBL" id="KEF39657.1"/>
    </source>
</evidence>
<name>A0A072NR09_SCHAZ</name>
<dbReference type="RefSeq" id="WP_035193763.1">
    <property type="nucleotide sequence ID" value="NZ_JJRY01000002.1"/>
</dbReference>
<dbReference type="InterPro" id="IPR010332">
    <property type="entry name" value="ATPase_terminase-su_N"/>
</dbReference>
<dbReference type="AlphaFoldDB" id="A0A072NR09"/>
<dbReference type="Pfam" id="PF06056">
    <property type="entry name" value="Terminase_5"/>
    <property type="match status" value="1"/>
</dbReference>
<dbReference type="EMBL" id="JJRY01000002">
    <property type="protein sequence ID" value="KEF39657.1"/>
    <property type="molecule type" value="Genomic_DNA"/>
</dbReference>
<organism evidence="2 3">
    <name type="scientific">Schinkia azotoformans MEV2011</name>
    <dbReference type="NCBI Taxonomy" id="1348973"/>
    <lineage>
        <taxon>Bacteria</taxon>
        <taxon>Bacillati</taxon>
        <taxon>Bacillota</taxon>
        <taxon>Bacilli</taxon>
        <taxon>Bacillales</taxon>
        <taxon>Bacillaceae</taxon>
        <taxon>Calidifontibacillus/Schinkia group</taxon>
        <taxon>Schinkia</taxon>
    </lineage>
</organism>